<protein>
    <submittedName>
        <fullName evidence="1">Uncharacterized protein</fullName>
    </submittedName>
</protein>
<reference evidence="1 2" key="1">
    <citation type="submission" date="2023-07" db="EMBL/GenBank/DDBJ databases">
        <title>Novel species of Thermanaerothrix with wide hydrolytic capabilities.</title>
        <authorList>
            <person name="Zayulina K.S."/>
            <person name="Podosokorskaya O.A."/>
            <person name="Elcheninov A.G."/>
        </authorList>
    </citation>
    <scope>NUCLEOTIDE SEQUENCE [LARGE SCALE GENOMIC DNA]</scope>
    <source>
        <strain evidence="1 2">4228-RoL</strain>
        <plasmid evidence="1">p4228-RoL</plasmid>
    </source>
</reference>
<gene>
    <name evidence="1" type="ORF">QYE77_15275</name>
</gene>
<evidence type="ECO:0000313" key="2">
    <source>
        <dbReference type="Proteomes" id="UP001254165"/>
    </source>
</evidence>
<name>A0ABU3NS25_9CHLR</name>
<keyword evidence="1" id="KW-0614">Plasmid</keyword>
<dbReference type="EMBL" id="JAUHMF010000010">
    <property type="protein sequence ID" value="MDT8899626.1"/>
    <property type="molecule type" value="Genomic_DNA"/>
</dbReference>
<accession>A0ABU3NS25</accession>
<comment type="caution">
    <text evidence="1">The sequence shown here is derived from an EMBL/GenBank/DDBJ whole genome shotgun (WGS) entry which is preliminary data.</text>
</comment>
<dbReference type="RefSeq" id="WP_315626283.1">
    <property type="nucleotide sequence ID" value="NZ_JAUHMF010000010.1"/>
</dbReference>
<geneLocation type="plasmid" evidence="1">
    <name>p4228-RoL</name>
</geneLocation>
<organism evidence="1 2">
    <name type="scientific">Thermanaerothrix solaris</name>
    <dbReference type="NCBI Taxonomy" id="3058434"/>
    <lineage>
        <taxon>Bacteria</taxon>
        <taxon>Bacillati</taxon>
        <taxon>Chloroflexota</taxon>
        <taxon>Anaerolineae</taxon>
        <taxon>Anaerolineales</taxon>
        <taxon>Anaerolineaceae</taxon>
        <taxon>Thermanaerothrix</taxon>
    </lineage>
</organism>
<keyword evidence="2" id="KW-1185">Reference proteome</keyword>
<sequence length="171" mass="19473">MTNSLPIIHNDQVAVACHLVILENNFYILALLASGNYQALKSLRASIIKGESLKLLETKNKSGIYVVPSDSLVVRLTPDLVAFDRRFQRLHADWDHFFVLGEENLLSALEHHLRVPFRLDWGERIILSGRERGLITPLRVIGQERLSALKVQNNPREWADVISRIAKEDKS</sequence>
<dbReference type="Proteomes" id="UP001254165">
    <property type="component" value="Unassembled WGS sequence"/>
</dbReference>
<proteinExistence type="predicted"/>
<evidence type="ECO:0000313" key="1">
    <source>
        <dbReference type="EMBL" id="MDT8899626.1"/>
    </source>
</evidence>